<evidence type="ECO:0000313" key="1">
    <source>
        <dbReference type="EMBL" id="JAH47466.1"/>
    </source>
</evidence>
<organism evidence="1">
    <name type="scientific">Anguilla anguilla</name>
    <name type="common">European freshwater eel</name>
    <name type="synonym">Muraena anguilla</name>
    <dbReference type="NCBI Taxonomy" id="7936"/>
    <lineage>
        <taxon>Eukaryota</taxon>
        <taxon>Metazoa</taxon>
        <taxon>Chordata</taxon>
        <taxon>Craniata</taxon>
        <taxon>Vertebrata</taxon>
        <taxon>Euteleostomi</taxon>
        <taxon>Actinopterygii</taxon>
        <taxon>Neopterygii</taxon>
        <taxon>Teleostei</taxon>
        <taxon>Anguilliformes</taxon>
        <taxon>Anguillidae</taxon>
        <taxon>Anguilla</taxon>
    </lineage>
</organism>
<proteinExistence type="predicted"/>
<reference evidence="1" key="1">
    <citation type="submission" date="2014-11" db="EMBL/GenBank/DDBJ databases">
        <authorList>
            <person name="Amaro Gonzalez C."/>
        </authorList>
    </citation>
    <scope>NUCLEOTIDE SEQUENCE</scope>
</reference>
<dbReference type="EMBL" id="GBXM01061111">
    <property type="protein sequence ID" value="JAH47466.1"/>
    <property type="molecule type" value="Transcribed_RNA"/>
</dbReference>
<protein>
    <submittedName>
        <fullName evidence="1">Uncharacterized protein</fullName>
    </submittedName>
</protein>
<sequence length="12" mass="1509">MLMLQYTIMCFD</sequence>
<reference evidence="1" key="2">
    <citation type="journal article" date="2015" name="Fish Shellfish Immunol.">
        <title>Early steps in the European eel (Anguilla anguilla)-Vibrio vulnificus interaction in the gills: Role of the RtxA13 toxin.</title>
        <authorList>
            <person name="Callol A."/>
            <person name="Pajuelo D."/>
            <person name="Ebbesson L."/>
            <person name="Teles M."/>
            <person name="MacKenzie S."/>
            <person name="Amaro C."/>
        </authorList>
    </citation>
    <scope>NUCLEOTIDE SEQUENCE</scope>
</reference>
<name>A0A0E9T1J2_ANGAN</name>
<accession>A0A0E9T1J2</accession>